<dbReference type="PANTHER" id="PTHR30006">
    <property type="entry name" value="THIAMINE-BINDING PERIPLASMIC PROTEIN-RELATED"/>
    <property type="match status" value="1"/>
</dbReference>
<evidence type="ECO:0000256" key="1">
    <source>
        <dbReference type="ARBA" id="ARBA00022729"/>
    </source>
</evidence>
<reference evidence="3 6" key="2">
    <citation type="submission" date="2019-04" db="EMBL/GenBank/DDBJ databases">
        <title>Isolation and culture of sulfate reducing bacteria from the cold seep of the South China Sea.</title>
        <authorList>
            <person name="Sun C."/>
            <person name="Liu R."/>
        </authorList>
    </citation>
    <scope>NUCLEOTIDE SEQUENCE [LARGE SCALE GENOMIC DNA]</scope>
    <source>
        <strain evidence="3 6">CS1</strain>
    </source>
</reference>
<evidence type="ECO:0000313" key="5">
    <source>
        <dbReference type="Proteomes" id="UP000434052"/>
    </source>
</evidence>
<name>A0A6P1ZM45_9BACT</name>
<dbReference type="Gene3D" id="3.40.190.10">
    <property type="entry name" value="Periplasmic binding protein-like II"/>
    <property type="match status" value="2"/>
</dbReference>
<reference evidence="4 5" key="1">
    <citation type="submission" date="2018-06" db="EMBL/GenBank/DDBJ databases">
        <title>Complete genome of Desulfovibrio marinus P48SEP.</title>
        <authorList>
            <person name="Crispim J.S."/>
            <person name="Vidigal P.M.P."/>
            <person name="Silva L.C.F."/>
            <person name="Araujo L.C."/>
            <person name="Laguardia C.N."/>
            <person name="Dias R.S."/>
            <person name="Sousa M.P."/>
            <person name="Paula S.O."/>
            <person name="Silva C."/>
        </authorList>
    </citation>
    <scope>NUCLEOTIDE SEQUENCE [LARGE SCALE GENOMIC DNA]</scope>
    <source>
        <strain evidence="4 5">P48SEP</strain>
    </source>
</reference>
<organism evidence="4 5">
    <name type="scientific">Oceanidesulfovibrio marinus</name>
    <dbReference type="NCBI Taxonomy" id="370038"/>
    <lineage>
        <taxon>Bacteria</taxon>
        <taxon>Pseudomonadati</taxon>
        <taxon>Thermodesulfobacteriota</taxon>
        <taxon>Desulfovibrionia</taxon>
        <taxon>Desulfovibrionales</taxon>
        <taxon>Desulfovibrionaceae</taxon>
        <taxon>Oceanidesulfovibrio</taxon>
    </lineage>
</organism>
<evidence type="ECO:0000313" key="4">
    <source>
        <dbReference type="EMBL" id="TVM36590.1"/>
    </source>
</evidence>
<dbReference type="PIRSF" id="PIRSF002825">
    <property type="entry name" value="CfbpA"/>
    <property type="match status" value="1"/>
</dbReference>
<dbReference type="Pfam" id="PF13343">
    <property type="entry name" value="SBP_bac_6"/>
    <property type="match status" value="1"/>
</dbReference>
<proteinExistence type="predicted"/>
<protein>
    <submittedName>
        <fullName evidence="4">ABC transporter substrate-binding protein</fullName>
    </submittedName>
</protein>
<feature type="chain" id="PRO_5030159433" evidence="2">
    <location>
        <begin position="28"/>
        <end position="333"/>
    </location>
</feature>
<dbReference type="Proteomes" id="UP000503251">
    <property type="component" value="Chromosome"/>
</dbReference>
<dbReference type="AlphaFoldDB" id="A0A6P1ZM45"/>
<gene>
    <name evidence="4" type="ORF">DQK91_01310</name>
    <name evidence="3" type="ORF">E8L03_08640</name>
</gene>
<dbReference type="SUPFAM" id="SSF53850">
    <property type="entry name" value="Periplasmic binding protein-like II"/>
    <property type="match status" value="1"/>
</dbReference>
<dbReference type="GO" id="GO:0015888">
    <property type="term" value="P:thiamine transport"/>
    <property type="evidence" value="ECO:0007669"/>
    <property type="project" value="TreeGrafter"/>
</dbReference>
<dbReference type="RefSeq" id="WP_144233624.1">
    <property type="nucleotide sequence ID" value="NZ_CP039543.1"/>
</dbReference>
<evidence type="ECO:0000256" key="2">
    <source>
        <dbReference type="SAM" id="SignalP"/>
    </source>
</evidence>
<evidence type="ECO:0000313" key="3">
    <source>
        <dbReference type="EMBL" id="QJT08995.1"/>
    </source>
</evidence>
<dbReference type="GO" id="GO:0030975">
    <property type="term" value="F:thiamine binding"/>
    <property type="evidence" value="ECO:0007669"/>
    <property type="project" value="TreeGrafter"/>
</dbReference>
<dbReference type="PANTHER" id="PTHR30006:SF2">
    <property type="entry name" value="ABC TRANSPORTER SUBSTRATE-BINDING PROTEIN"/>
    <property type="match status" value="1"/>
</dbReference>
<feature type="signal peptide" evidence="2">
    <location>
        <begin position="1"/>
        <end position="27"/>
    </location>
</feature>
<dbReference type="GO" id="GO:0030976">
    <property type="term" value="F:thiamine pyrophosphate binding"/>
    <property type="evidence" value="ECO:0007669"/>
    <property type="project" value="TreeGrafter"/>
</dbReference>
<keyword evidence="6" id="KW-1185">Reference proteome</keyword>
<dbReference type="GO" id="GO:0030288">
    <property type="term" value="C:outer membrane-bounded periplasmic space"/>
    <property type="evidence" value="ECO:0007669"/>
    <property type="project" value="TreeGrafter"/>
</dbReference>
<dbReference type="Proteomes" id="UP000434052">
    <property type="component" value="Unassembled WGS sequence"/>
</dbReference>
<dbReference type="EMBL" id="QMIF01000001">
    <property type="protein sequence ID" value="TVM36590.1"/>
    <property type="molecule type" value="Genomic_DNA"/>
</dbReference>
<dbReference type="EMBL" id="CP039543">
    <property type="protein sequence ID" value="QJT08995.1"/>
    <property type="molecule type" value="Genomic_DNA"/>
</dbReference>
<dbReference type="OrthoDB" id="9766989at2"/>
<dbReference type="CDD" id="cd13544">
    <property type="entry name" value="PBP2_Fbp_like_1"/>
    <property type="match status" value="1"/>
</dbReference>
<accession>A0A6P1ZM45</accession>
<evidence type="ECO:0000313" key="6">
    <source>
        <dbReference type="Proteomes" id="UP000503251"/>
    </source>
</evidence>
<sequence length="333" mass="36579">MKSGSIAKLLAILFAAAIFLQAAPLLAADQELNVIAAYNAKDDIFNKFSEDTGIKVNMLDMSSGEVLARMRAEKGRPLADVWFGGGVDAFIAAKNDGLLEQYSSPQAEYILDKYKDPDGYWTGISLVTVDFVVNKGVLEEKGIPVPETWQALTGPDFKGEISMSNPSISGTAYFILYSLLSAKGMDDGWDFFAKLDANIPFYAKRGSEPPQRAAMGEAIVGLAPGVWPELQAQGYPITYVYPKDGIPWWPAPVAIFKDAKNLDAAKALVDWALSKEGQEYLKSKDPRFPTRNDVAPPEELKDVDTSNFIPMDFVKAGAERAEVVKKWQEKFSK</sequence>
<keyword evidence="1 2" id="KW-0732">Signal</keyword>
<dbReference type="InterPro" id="IPR026045">
    <property type="entry name" value="Ferric-bd"/>
</dbReference>